<dbReference type="PROSITE" id="PS00972">
    <property type="entry name" value="USP_1"/>
    <property type="match status" value="1"/>
</dbReference>
<feature type="compositionally biased region" description="Polar residues" evidence="7">
    <location>
        <begin position="96"/>
        <end position="105"/>
    </location>
</feature>
<dbReference type="SMART" id="SM00726">
    <property type="entry name" value="UIM"/>
    <property type="match status" value="2"/>
</dbReference>
<organism evidence="9">
    <name type="scientific">Oikopleura dioica</name>
    <name type="common">Tunicate</name>
    <dbReference type="NCBI Taxonomy" id="34765"/>
    <lineage>
        <taxon>Eukaryota</taxon>
        <taxon>Metazoa</taxon>
        <taxon>Chordata</taxon>
        <taxon>Tunicata</taxon>
        <taxon>Appendicularia</taxon>
        <taxon>Copelata</taxon>
        <taxon>Oikopleuridae</taxon>
        <taxon>Oikopleura</taxon>
    </lineage>
</organism>
<comment type="catalytic activity">
    <reaction evidence="1">
        <text>Thiol-dependent hydrolysis of ester, thioester, amide, peptide and isopeptide bonds formed by the C-terminal Gly of ubiquitin (a 76-residue protein attached to proteins as an intracellular targeting signal).</text>
        <dbReference type="EC" id="3.4.19.12"/>
    </reaction>
</comment>
<dbReference type="SUPFAM" id="SSF54001">
    <property type="entry name" value="Cysteine proteinases"/>
    <property type="match status" value="1"/>
</dbReference>
<feature type="compositionally biased region" description="Basic and acidic residues" evidence="7">
    <location>
        <begin position="121"/>
        <end position="139"/>
    </location>
</feature>
<dbReference type="PANTHER" id="PTHR43982">
    <property type="entry name" value="UBIQUITIN CARBOXYL-TERMINAL HYDROLASE"/>
    <property type="match status" value="1"/>
</dbReference>
<dbReference type="GO" id="GO:0070628">
    <property type="term" value="F:proteasome binding"/>
    <property type="evidence" value="ECO:0007669"/>
    <property type="project" value="TreeGrafter"/>
</dbReference>
<dbReference type="PROSITE" id="PS50330">
    <property type="entry name" value="UIM"/>
    <property type="match status" value="1"/>
</dbReference>
<keyword evidence="5" id="KW-0378">Hydrolase</keyword>
<sequence length="389" mass="44557">MDEENWPKSDLVPLSDSDNGEEENTQESLMTTLSSIENKNRSRERTNSPSDNTPLDQLLKVPAVTNLPALPSTDCMDILGNDDDELQKALQMSLQENGPNQQNEMSAEEKDLQRALAESMASHEAHQNPKKRSLERPERPPQLANPPKVDEDVPAGMRNVGSSCWFNCVLQVMHNIPSLREAIFHQDSSNSSEEFFALQKTMALLSTSKYSWVDPIDEVTLYRKFMPITPQQDAAEFLGKCIEICEKEFKNDNDSENITSLTSIYSGMLTVTGKDSKDQSFSSNEEFGPHFNIHVHQKMNLENALNGIEVNGKETWIKTLPQVLFLNLNRFEYNRDLQMPQKSNERLEFKEEIFMDRYLSQNQTSLESFIVNSRVSRRSLYRSTMQRLF</sequence>
<dbReference type="InterPro" id="IPR044635">
    <property type="entry name" value="UBP14-like"/>
</dbReference>
<name>E4YUB7_OIKDI</name>
<evidence type="ECO:0000313" key="9">
    <source>
        <dbReference type="EMBL" id="CBY39056.1"/>
    </source>
</evidence>
<evidence type="ECO:0000259" key="8">
    <source>
        <dbReference type="PROSITE" id="PS50235"/>
    </source>
</evidence>
<dbReference type="Gene3D" id="3.90.70.10">
    <property type="entry name" value="Cysteine proteinases"/>
    <property type="match status" value="1"/>
</dbReference>
<dbReference type="Pfam" id="PF02809">
    <property type="entry name" value="UIM"/>
    <property type="match status" value="2"/>
</dbReference>
<feature type="region of interest" description="Disordered" evidence="7">
    <location>
        <begin position="96"/>
        <end position="154"/>
    </location>
</feature>
<keyword evidence="4" id="KW-0833">Ubl conjugation pathway</keyword>
<evidence type="ECO:0000256" key="4">
    <source>
        <dbReference type="ARBA" id="ARBA00022786"/>
    </source>
</evidence>
<dbReference type="GO" id="GO:0016579">
    <property type="term" value="P:protein deubiquitination"/>
    <property type="evidence" value="ECO:0007669"/>
    <property type="project" value="InterPro"/>
</dbReference>
<dbReference type="PANTHER" id="PTHR43982:SF6">
    <property type="entry name" value="UBIQUITIN CARBOXYL-TERMINAL HYDROLASE 2-RELATED"/>
    <property type="match status" value="1"/>
</dbReference>
<protein>
    <recommendedName>
        <fullName evidence="2">ubiquitinyl hydrolase 1</fullName>
        <ecNumber evidence="2">3.4.19.12</ecNumber>
    </recommendedName>
</protein>
<evidence type="ECO:0000256" key="3">
    <source>
        <dbReference type="ARBA" id="ARBA00022670"/>
    </source>
</evidence>
<dbReference type="EC" id="3.4.19.12" evidence="2"/>
<dbReference type="GO" id="GO:0043161">
    <property type="term" value="P:proteasome-mediated ubiquitin-dependent protein catabolic process"/>
    <property type="evidence" value="ECO:0007669"/>
    <property type="project" value="InterPro"/>
</dbReference>
<dbReference type="Proteomes" id="UP000011014">
    <property type="component" value="Unassembled WGS sequence"/>
</dbReference>
<dbReference type="Pfam" id="PF00443">
    <property type="entry name" value="UCH"/>
    <property type="match status" value="1"/>
</dbReference>
<proteinExistence type="predicted"/>
<evidence type="ECO:0000256" key="1">
    <source>
        <dbReference type="ARBA" id="ARBA00000707"/>
    </source>
</evidence>
<evidence type="ECO:0000256" key="6">
    <source>
        <dbReference type="ARBA" id="ARBA00022807"/>
    </source>
</evidence>
<dbReference type="InterPro" id="IPR038765">
    <property type="entry name" value="Papain-like_cys_pep_sf"/>
</dbReference>
<reference evidence="9" key="1">
    <citation type="journal article" date="2010" name="Science">
        <title>Plasticity of animal genome architecture unmasked by rapid evolution of a pelagic tunicate.</title>
        <authorList>
            <person name="Denoeud F."/>
            <person name="Henriet S."/>
            <person name="Mungpakdee S."/>
            <person name="Aury J.M."/>
            <person name="Da Silva C."/>
            <person name="Brinkmann H."/>
            <person name="Mikhaleva J."/>
            <person name="Olsen L.C."/>
            <person name="Jubin C."/>
            <person name="Canestro C."/>
            <person name="Bouquet J.M."/>
            <person name="Danks G."/>
            <person name="Poulain J."/>
            <person name="Campsteijn C."/>
            <person name="Adamski M."/>
            <person name="Cross I."/>
            <person name="Yadetie F."/>
            <person name="Muffato M."/>
            <person name="Louis A."/>
            <person name="Butcher S."/>
            <person name="Tsagkogeorga G."/>
            <person name="Konrad A."/>
            <person name="Singh S."/>
            <person name="Jensen M.F."/>
            <person name="Cong E.H."/>
            <person name="Eikeseth-Otteraa H."/>
            <person name="Noel B."/>
            <person name="Anthouard V."/>
            <person name="Porcel B.M."/>
            <person name="Kachouri-Lafond R."/>
            <person name="Nishino A."/>
            <person name="Ugolini M."/>
            <person name="Chourrout P."/>
            <person name="Nishida H."/>
            <person name="Aasland R."/>
            <person name="Huzurbazar S."/>
            <person name="Westhof E."/>
            <person name="Delsuc F."/>
            <person name="Lehrach H."/>
            <person name="Reinhardt R."/>
            <person name="Weissenbach J."/>
            <person name="Roy S.W."/>
            <person name="Artiguenave F."/>
            <person name="Postlethwait J.H."/>
            <person name="Manak J.R."/>
            <person name="Thompson E.M."/>
            <person name="Jaillon O."/>
            <person name="Du Pasquier L."/>
            <person name="Boudinot P."/>
            <person name="Liberles D.A."/>
            <person name="Volff J.N."/>
            <person name="Philippe H."/>
            <person name="Lenhard B."/>
            <person name="Roest Crollius H."/>
            <person name="Wincker P."/>
            <person name="Chourrout D."/>
        </authorList>
    </citation>
    <scope>NUCLEOTIDE SEQUENCE [LARGE SCALE GENOMIC DNA]</scope>
</reference>
<feature type="domain" description="USP" evidence="8">
    <location>
        <begin position="155"/>
        <end position="389"/>
    </location>
</feature>
<dbReference type="EMBL" id="FN655411">
    <property type="protein sequence ID" value="CBY39056.1"/>
    <property type="molecule type" value="Genomic_DNA"/>
</dbReference>
<dbReference type="PROSITE" id="PS50235">
    <property type="entry name" value="USP_3"/>
    <property type="match status" value="1"/>
</dbReference>
<dbReference type="GO" id="GO:0061136">
    <property type="term" value="P:regulation of proteasomal protein catabolic process"/>
    <property type="evidence" value="ECO:0007669"/>
    <property type="project" value="TreeGrafter"/>
</dbReference>
<dbReference type="InterPro" id="IPR028889">
    <property type="entry name" value="USP"/>
</dbReference>
<dbReference type="InterPro" id="IPR001394">
    <property type="entry name" value="Peptidase_C19_UCH"/>
</dbReference>
<dbReference type="GO" id="GO:0004843">
    <property type="term" value="F:cysteine-type deubiquitinase activity"/>
    <property type="evidence" value="ECO:0007669"/>
    <property type="project" value="UniProtKB-EC"/>
</dbReference>
<evidence type="ECO:0000256" key="5">
    <source>
        <dbReference type="ARBA" id="ARBA00022801"/>
    </source>
</evidence>
<keyword evidence="3" id="KW-0645">Protease</keyword>
<evidence type="ECO:0000256" key="7">
    <source>
        <dbReference type="SAM" id="MobiDB-lite"/>
    </source>
</evidence>
<keyword evidence="6" id="KW-0788">Thiol protease</keyword>
<dbReference type="InterPro" id="IPR003903">
    <property type="entry name" value="UIM_dom"/>
</dbReference>
<feature type="compositionally biased region" description="Polar residues" evidence="7">
    <location>
        <begin position="26"/>
        <end position="37"/>
    </location>
</feature>
<accession>E4YUB7</accession>
<gene>
    <name evidence="9" type="ORF">GSOID_T00019599001</name>
</gene>
<dbReference type="InterPro" id="IPR018200">
    <property type="entry name" value="USP_CS"/>
</dbReference>
<evidence type="ECO:0000256" key="2">
    <source>
        <dbReference type="ARBA" id="ARBA00012759"/>
    </source>
</evidence>
<feature type="region of interest" description="Disordered" evidence="7">
    <location>
        <begin position="1"/>
        <end position="57"/>
    </location>
</feature>
<dbReference type="AlphaFoldDB" id="E4YUB7"/>